<comment type="caution">
    <text evidence="2">The sequence shown here is derived from an EMBL/GenBank/DDBJ whole genome shotgun (WGS) entry which is preliminary data.</text>
</comment>
<feature type="domain" description="STAS" evidence="1">
    <location>
        <begin position="66"/>
        <end position="131"/>
    </location>
</feature>
<evidence type="ECO:0000259" key="1">
    <source>
        <dbReference type="PROSITE" id="PS50801"/>
    </source>
</evidence>
<reference evidence="3" key="1">
    <citation type="journal article" date="2019" name="Int. J. Syst. Evol. Microbiol.">
        <title>The Global Catalogue of Microorganisms (GCM) 10K type strain sequencing project: providing services to taxonomists for standard genome sequencing and annotation.</title>
        <authorList>
            <consortium name="The Broad Institute Genomics Platform"/>
            <consortium name="The Broad Institute Genome Sequencing Center for Infectious Disease"/>
            <person name="Wu L."/>
            <person name="Ma J."/>
        </authorList>
    </citation>
    <scope>NUCLEOTIDE SEQUENCE [LARGE SCALE GENOMIC DNA]</scope>
    <source>
        <strain evidence="3">JCM 4087</strain>
    </source>
</reference>
<organism evidence="2 3">
    <name type="scientific">Acidicapsa dinghuensis</name>
    <dbReference type="NCBI Taxonomy" id="2218256"/>
    <lineage>
        <taxon>Bacteria</taxon>
        <taxon>Pseudomonadati</taxon>
        <taxon>Acidobacteriota</taxon>
        <taxon>Terriglobia</taxon>
        <taxon>Terriglobales</taxon>
        <taxon>Acidobacteriaceae</taxon>
        <taxon>Acidicapsa</taxon>
    </lineage>
</organism>
<dbReference type="RefSeq" id="WP_263332286.1">
    <property type="nucleotide sequence ID" value="NZ_JAGSYH010000001.1"/>
</dbReference>
<dbReference type="Gene3D" id="3.30.750.24">
    <property type="entry name" value="STAS domain"/>
    <property type="match status" value="1"/>
</dbReference>
<dbReference type="InterPro" id="IPR002645">
    <property type="entry name" value="STAS_dom"/>
</dbReference>
<dbReference type="Proteomes" id="UP001596091">
    <property type="component" value="Unassembled WGS sequence"/>
</dbReference>
<proteinExistence type="predicted"/>
<gene>
    <name evidence="2" type="ORF">ACFPT7_21660</name>
</gene>
<evidence type="ECO:0000313" key="2">
    <source>
        <dbReference type="EMBL" id="MFC5864930.1"/>
    </source>
</evidence>
<evidence type="ECO:0000313" key="3">
    <source>
        <dbReference type="Proteomes" id="UP001596091"/>
    </source>
</evidence>
<accession>A0ABW1ELL2</accession>
<dbReference type="CDD" id="cd07043">
    <property type="entry name" value="STAS_anti-anti-sigma_factors"/>
    <property type="match status" value="1"/>
</dbReference>
<dbReference type="SUPFAM" id="SSF52091">
    <property type="entry name" value="SpoIIaa-like"/>
    <property type="match status" value="1"/>
</dbReference>
<protein>
    <submittedName>
        <fullName evidence="2">STAS domain-containing protein</fullName>
    </submittedName>
</protein>
<dbReference type="PANTHER" id="PTHR33495">
    <property type="entry name" value="ANTI-SIGMA FACTOR ANTAGONIST TM_1081-RELATED-RELATED"/>
    <property type="match status" value="1"/>
</dbReference>
<dbReference type="EMBL" id="JBHSPH010000010">
    <property type="protein sequence ID" value="MFC5864930.1"/>
    <property type="molecule type" value="Genomic_DNA"/>
</dbReference>
<keyword evidence="3" id="KW-1185">Reference proteome</keyword>
<dbReference type="PROSITE" id="PS50801">
    <property type="entry name" value="STAS"/>
    <property type="match status" value="1"/>
</dbReference>
<dbReference type="PANTHER" id="PTHR33495:SF2">
    <property type="entry name" value="ANTI-SIGMA FACTOR ANTAGONIST TM_1081-RELATED"/>
    <property type="match status" value="1"/>
</dbReference>
<sequence length="131" mass="14630">MTLVQTGKRAPFTVQRRPGKRPDTVIFHFSGPFTARDMYESLPPAALHDMLTFQSTQDERPPMLNILDLTDVLYVDSSGLGMIVRHYAHCKGKGVRFVAAGLNEKVLELFRLTKMDAIVPLAATVEDVDRA</sequence>
<dbReference type="InterPro" id="IPR036513">
    <property type="entry name" value="STAS_dom_sf"/>
</dbReference>
<dbReference type="Pfam" id="PF01740">
    <property type="entry name" value="STAS"/>
    <property type="match status" value="1"/>
</dbReference>
<name>A0ABW1ELL2_9BACT</name>